<dbReference type="CDD" id="cd05466">
    <property type="entry name" value="PBP2_LTTR_substrate"/>
    <property type="match status" value="1"/>
</dbReference>
<keyword evidence="7" id="KW-1185">Reference proteome</keyword>
<gene>
    <name evidence="6" type="ORF">ACFFNY_03620</name>
</gene>
<name>A0ABV5VQZ0_9BACL</name>
<evidence type="ECO:0000259" key="5">
    <source>
        <dbReference type="PROSITE" id="PS50931"/>
    </source>
</evidence>
<keyword evidence="3" id="KW-0238">DNA-binding</keyword>
<keyword evidence="2" id="KW-0805">Transcription regulation</keyword>
<dbReference type="RefSeq" id="WP_344904633.1">
    <property type="nucleotide sequence ID" value="NZ_BAAAYO010000002.1"/>
</dbReference>
<evidence type="ECO:0000256" key="2">
    <source>
        <dbReference type="ARBA" id="ARBA00023015"/>
    </source>
</evidence>
<dbReference type="InterPro" id="IPR036390">
    <property type="entry name" value="WH_DNA-bd_sf"/>
</dbReference>
<evidence type="ECO:0000256" key="4">
    <source>
        <dbReference type="ARBA" id="ARBA00023163"/>
    </source>
</evidence>
<dbReference type="Gene3D" id="1.10.10.10">
    <property type="entry name" value="Winged helix-like DNA-binding domain superfamily/Winged helix DNA-binding domain"/>
    <property type="match status" value="1"/>
</dbReference>
<dbReference type="Proteomes" id="UP001589619">
    <property type="component" value="Unassembled WGS sequence"/>
</dbReference>
<proteinExistence type="inferred from homology"/>
<sequence length="302" mass="34422">MNNWNNINLELLKTFQTIAEQGSISKASESLFTTQPAVSRSIRRLELQIGCPLFVRTARGVALTKEGEILLKYAKQIFLALSTAEKEIKSVQQLLDGEIRIGISAALCKHYLMPYMNQFNTYYPGIVIRVTNPTTPEIIDLMKKEQIDIGIVNLPGPDNDLMTLELLELEDCFVAGEKYRELAKRTHVPLAQLNDYPLLMLEKKSNTRRHVDCFFKELGIELEPEVELGNLDLMTQFAIEGRGIACLIKNFVRDELESEKLYEIKIEESMPRRMISASYLKYAPLSPASSKFLELLMRTDIV</sequence>
<dbReference type="PRINTS" id="PR00039">
    <property type="entry name" value="HTHLYSR"/>
</dbReference>
<dbReference type="InterPro" id="IPR036388">
    <property type="entry name" value="WH-like_DNA-bd_sf"/>
</dbReference>
<dbReference type="PROSITE" id="PS50931">
    <property type="entry name" value="HTH_LYSR"/>
    <property type="match status" value="1"/>
</dbReference>
<dbReference type="Pfam" id="PF03466">
    <property type="entry name" value="LysR_substrate"/>
    <property type="match status" value="1"/>
</dbReference>
<dbReference type="InterPro" id="IPR000847">
    <property type="entry name" value="LysR_HTH_N"/>
</dbReference>
<dbReference type="Gene3D" id="3.40.190.290">
    <property type="match status" value="1"/>
</dbReference>
<feature type="domain" description="HTH lysR-type" evidence="5">
    <location>
        <begin position="7"/>
        <end position="64"/>
    </location>
</feature>
<comment type="caution">
    <text evidence="6">The sequence shown here is derived from an EMBL/GenBank/DDBJ whole genome shotgun (WGS) entry which is preliminary data.</text>
</comment>
<accession>A0ABV5VQZ0</accession>
<dbReference type="PANTHER" id="PTHR30126">
    <property type="entry name" value="HTH-TYPE TRANSCRIPTIONAL REGULATOR"/>
    <property type="match status" value="1"/>
</dbReference>
<comment type="similarity">
    <text evidence="1">Belongs to the LysR transcriptional regulatory family.</text>
</comment>
<dbReference type="InterPro" id="IPR005119">
    <property type="entry name" value="LysR_subst-bd"/>
</dbReference>
<dbReference type="PANTHER" id="PTHR30126:SF64">
    <property type="entry name" value="HTH-TYPE TRANSCRIPTIONAL REGULATOR CITR"/>
    <property type="match status" value="1"/>
</dbReference>
<dbReference type="SUPFAM" id="SSF46785">
    <property type="entry name" value="Winged helix' DNA-binding domain"/>
    <property type="match status" value="1"/>
</dbReference>
<evidence type="ECO:0000313" key="7">
    <source>
        <dbReference type="Proteomes" id="UP001589619"/>
    </source>
</evidence>
<keyword evidence="4" id="KW-0804">Transcription</keyword>
<protein>
    <submittedName>
        <fullName evidence="6">LysR family transcriptional regulator</fullName>
    </submittedName>
</protein>
<evidence type="ECO:0000256" key="3">
    <source>
        <dbReference type="ARBA" id="ARBA00023125"/>
    </source>
</evidence>
<reference evidence="6 7" key="1">
    <citation type="submission" date="2024-09" db="EMBL/GenBank/DDBJ databases">
        <authorList>
            <person name="Sun Q."/>
            <person name="Mori K."/>
        </authorList>
    </citation>
    <scope>NUCLEOTIDE SEQUENCE [LARGE SCALE GENOMIC DNA]</scope>
    <source>
        <strain evidence="6 7">JCM 12520</strain>
    </source>
</reference>
<dbReference type="Pfam" id="PF00126">
    <property type="entry name" value="HTH_1"/>
    <property type="match status" value="1"/>
</dbReference>
<evidence type="ECO:0000256" key="1">
    <source>
        <dbReference type="ARBA" id="ARBA00009437"/>
    </source>
</evidence>
<dbReference type="SUPFAM" id="SSF53850">
    <property type="entry name" value="Periplasmic binding protein-like II"/>
    <property type="match status" value="1"/>
</dbReference>
<evidence type="ECO:0000313" key="6">
    <source>
        <dbReference type="EMBL" id="MFB9750652.1"/>
    </source>
</evidence>
<dbReference type="EMBL" id="JBHMAG010000004">
    <property type="protein sequence ID" value="MFB9750652.1"/>
    <property type="molecule type" value="Genomic_DNA"/>
</dbReference>
<organism evidence="6 7">
    <name type="scientific">Paenibacillus hodogayensis</name>
    <dbReference type="NCBI Taxonomy" id="279208"/>
    <lineage>
        <taxon>Bacteria</taxon>
        <taxon>Bacillati</taxon>
        <taxon>Bacillota</taxon>
        <taxon>Bacilli</taxon>
        <taxon>Bacillales</taxon>
        <taxon>Paenibacillaceae</taxon>
        <taxon>Paenibacillus</taxon>
    </lineage>
</organism>